<gene>
    <name evidence="1" type="ORF">Acor_08790</name>
</gene>
<dbReference type="Proteomes" id="UP000334990">
    <property type="component" value="Unassembled WGS sequence"/>
</dbReference>
<sequence length="65" mass="6947">MGPSTCPVTGNPIACWYLVTALAIVSSYRLGFAGAMGTAALNPGYWAWISALGKYPYCLRNPYKA</sequence>
<dbReference type="AlphaFoldDB" id="A0A5M3VQA7"/>
<comment type="caution">
    <text evidence="1">The sequence shown here is derived from an EMBL/GenBank/DDBJ whole genome shotgun (WGS) entry which is preliminary data.</text>
</comment>
<reference evidence="1 2" key="1">
    <citation type="submission" date="2019-10" db="EMBL/GenBank/DDBJ databases">
        <title>Whole genome shotgun sequence of Acrocarpospora corrugata NBRC 13972.</title>
        <authorList>
            <person name="Ichikawa N."/>
            <person name="Kimura A."/>
            <person name="Kitahashi Y."/>
            <person name="Komaki H."/>
            <person name="Oguchi A."/>
        </authorList>
    </citation>
    <scope>NUCLEOTIDE SEQUENCE [LARGE SCALE GENOMIC DNA]</scope>
    <source>
        <strain evidence="1 2">NBRC 13972</strain>
    </source>
</reference>
<keyword evidence="2" id="KW-1185">Reference proteome</keyword>
<name>A0A5M3VQA7_9ACTN</name>
<protein>
    <submittedName>
        <fullName evidence="1">Uncharacterized protein</fullName>
    </submittedName>
</protein>
<evidence type="ECO:0000313" key="1">
    <source>
        <dbReference type="EMBL" id="GER98815.1"/>
    </source>
</evidence>
<proteinExistence type="predicted"/>
<organism evidence="1 2">
    <name type="scientific">Acrocarpospora corrugata</name>
    <dbReference type="NCBI Taxonomy" id="35763"/>
    <lineage>
        <taxon>Bacteria</taxon>
        <taxon>Bacillati</taxon>
        <taxon>Actinomycetota</taxon>
        <taxon>Actinomycetes</taxon>
        <taxon>Streptosporangiales</taxon>
        <taxon>Streptosporangiaceae</taxon>
        <taxon>Acrocarpospora</taxon>
    </lineage>
</organism>
<accession>A0A5M3VQA7</accession>
<evidence type="ECO:0000313" key="2">
    <source>
        <dbReference type="Proteomes" id="UP000334990"/>
    </source>
</evidence>
<dbReference type="EMBL" id="BLAD01000037">
    <property type="protein sequence ID" value="GER98815.1"/>
    <property type="molecule type" value="Genomic_DNA"/>
</dbReference>